<reference evidence="12 14" key="1">
    <citation type="submission" date="2015-11" db="EMBL/GenBank/DDBJ databases">
        <title>Genomic analysis of 38 Legionella species identifies large and diverse effector repertoires.</title>
        <authorList>
            <person name="Burstein D."/>
            <person name="Amaro F."/>
            <person name="Zusman T."/>
            <person name="Lifshitz Z."/>
            <person name="Cohen O."/>
            <person name="Gilbert J.A."/>
            <person name="Pupko T."/>
            <person name="Shuman H.A."/>
            <person name="Segal G."/>
        </authorList>
    </citation>
    <scope>NUCLEOTIDE SEQUENCE [LARGE SCALE GENOMIC DNA]</scope>
    <source>
        <strain evidence="12 14">ATCC 43877</strain>
    </source>
</reference>
<dbReference type="Gene3D" id="2.60.40.3500">
    <property type="match status" value="1"/>
</dbReference>
<dbReference type="PROSITE" id="PS51782">
    <property type="entry name" value="LYSM"/>
    <property type="match status" value="1"/>
</dbReference>
<dbReference type="InterPro" id="IPR002508">
    <property type="entry name" value="MurNAc-LAA_cat"/>
</dbReference>
<evidence type="ECO:0000256" key="6">
    <source>
        <dbReference type="ARBA" id="ARBA00022764"/>
    </source>
</evidence>
<dbReference type="Gene3D" id="3.40.630.40">
    <property type="entry name" value="Zn-dependent exopeptidases"/>
    <property type="match status" value="1"/>
</dbReference>
<keyword evidence="14" id="KW-1185">Reference proteome</keyword>
<dbReference type="SMART" id="SM00257">
    <property type="entry name" value="LysM"/>
    <property type="match status" value="1"/>
</dbReference>
<comment type="catalytic activity">
    <reaction evidence="1">
        <text>Hydrolyzes the link between N-acetylmuramoyl residues and L-amino acid residues in certain cell-wall glycopeptides.</text>
        <dbReference type="EC" id="3.5.1.28"/>
    </reaction>
</comment>
<dbReference type="Proteomes" id="UP000254040">
    <property type="component" value="Unassembled WGS sequence"/>
</dbReference>
<dbReference type="PANTHER" id="PTHR30404">
    <property type="entry name" value="N-ACETYLMURAMOYL-L-ALANINE AMIDASE"/>
    <property type="match status" value="1"/>
</dbReference>
<organism evidence="13 15">
    <name type="scientific">Legionella moravica</name>
    <dbReference type="NCBI Taxonomy" id="39962"/>
    <lineage>
        <taxon>Bacteria</taxon>
        <taxon>Pseudomonadati</taxon>
        <taxon>Pseudomonadota</taxon>
        <taxon>Gammaproteobacteria</taxon>
        <taxon>Legionellales</taxon>
        <taxon>Legionellaceae</taxon>
        <taxon>Legionella</taxon>
    </lineage>
</organism>
<feature type="chain" id="PRO_5017078119" description="N-acetylmuramoyl-L-alanine amidase AmiC" evidence="10">
    <location>
        <begin position="22"/>
        <end position="476"/>
    </location>
</feature>
<dbReference type="SMART" id="SM00646">
    <property type="entry name" value="Ami_3"/>
    <property type="match status" value="1"/>
</dbReference>
<feature type="signal peptide" evidence="10">
    <location>
        <begin position="1"/>
        <end position="21"/>
    </location>
</feature>
<evidence type="ECO:0000256" key="10">
    <source>
        <dbReference type="SAM" id="SignalP"/>
    </source>
</evidence>
<dbReference type="EC" id="3.5.1.28" evidence="4"/>
<dbReference type="SUPFAM" id="SSF54106">
    <property type="entry name" value="LysM domain"/>
    <property type="match status" value="1"/>
</dbReference>
<dbReference type="FunFam" id="3.40.630.40:FF:000001">
    <property type="entry name" value="N-acetylmuramoyl-L-alanine amidase"/>
    <property type="match status" value="1"/>
</dbReference>
<dbReference type="GO" id="GO:0071555">
    <property type="term" value="P:cell wall organization"/>
    <property type="evidence" value="ECO:0007669"/>
    <property type="project" value="UniProtKB-KW"/>
</dbReference>
<keyword evidence="8" id="KW-0961">Cell wall biogenesis/degradation</keyword>
<evidence type="ECO:0000256" key="1">
    <source>
        <dbReference type="ARBA" id="ARBA00001561"/>
    </source>
</evidence>
<dbReference type="Pfam" id="PF11741">
    <property type="entry name" value="AMIN"/>
    <property type="match status" value="1"/>
</dbReference>
<dbReference type="InterPro" id="IPR021731">
    <property type="entry name" value="AMIN_dom"/>
</dbReference>
<dbReference type="GO" id="GO:0008745">
    <property type="term" value="F:N-acetylmuramoyl-L-alanine amidase activity"/>
    <property type="evidence" value="ECO:0007669"/>
    <property type="project" value="UniProtKB-EC"/>
</dbReference>
<dbReference type="Pfam" id="PF01520">
    <property type="entry name" value="Amidase_3"/>
    <property type="match status" value="1"/>
</dbReference>
<evidence type="ECO:0000256" key="2">
    <source>
        <dbReference type="ARBA" id="ARBA00004418"/>
    </source>
</evidence>
<dbReference type="RefSeq" id="WP_028383347.1">
    <property type="nucleotide sequence ID" value="NZ_CAAAJG010000010.1"/>
</dbReference>
<dbReference type="SUPFAM" id="SSF53187">
    <property type="entry name" value="Zn-dependent exopeptidases"/>
    <property type="match status" value="1"/>
</dbReference>
<proteinExistence type="inferred from homology"/>
<dbReference type="OrthoDB" id="9806267at2"/>
<gene>
    <name evidence="13" type="primary">amiB</name>
    <name evidence="12" type="ORF">Lmor_1402</name>
    <name evidence="13" type="ORF">NCTC12239_02839</name>
</gene>
<dbReference type="InterPro" id="IPR050695">
    <property type="entry name" value="N-acetylmuramoyl_amidase_3"/>
</dbReference>
<reference evidence="13 15" key="2">
    <citation type="submission" date="2018-06" db="EMBL/GenBank/DDBJ databases">
        <authorList>
            <consortium name="Pathogen Informatics"/>
            <person name="Doyle S."/>
        </authorList>
    </citation>
    <scope>NUCLEOTIDE SEQUENCE [LARGE SCALE GENOMIC DNA]</scope>
    <source>
        <strain evidence="13 15">NCTC12239</strain>
    </source>
</reference>
<evidence type="ECO:0000256" key="5">
    <source>
        <dbReference type="ARBA" id="ARBA00022729"/>
    </source>
</evidence>
<evidence type="ECO:0000313" key="15">
    <source>
        <dbReference type="Proteomes" id="UP000254040"/>
    </source>
</evidence>
<dbReference type="GO" id="GO:0009253">
    <property type="term" value="P:peptidoglycan catabolic process"/>
    <property type="evidence" value="ECO:0007669"/>
    <property type="project" value="InterPro"/>
</dbReference>
<evidence type="ECO:0000256" key="7">
    <source>
        <dbReference type="ARBA" id="ARBA00022801"/>
    </source>
</evidence>
<dbReference type="EMBL" id="LNYN01000019">
    <property type="protein sequence ID" value="KTD34869.1"/>
    <property type="molecule type" value="Genomic_DNA"/>
</dbReference>
<comment type="similarity">
    <text evidence="3">Belongs to the N-acetylmuramoyl-L-alanine amidase 3 family.</text>
</comment>
<name>A0A378JZP1_9GAMM</name>
<dbReference type="Proteomes" id="UP000054985">
    <property type="component" value="Unassembled WGS sequence"/>
</dbReference>
<dbReference type="GO" id="GO:0030288">
    <property type="term" value="C:outer membrane-bounded periplasmic space"/>
    <property type="evidence" value="ECO:0007669"/>
    <property type="project" value="TreeGrafter"/>
</dbReference>
<comment type="subcellular location">
    <subcellularLocation>
        <location evidence="2">Periplasm</location>
    </subcellularLocation>
</comment>
<dbReference type="CDD" id="cd00118">
    <property type="entry name" value="LysM"/>
    <property type="match status" value="1"/>
</dbReference>
<keyword evidence="6" id="KW-0574">Periplasm</keyword>
<evidence type="ECO:0000313" key="12">
    <source>
        <dbReference type="EMBL" id="KTD34869.1"/>
    </source>
</evidence>
<keyword evidence="5 10" id="KW-0732">Signal</keyword>
<dbReference type="STRING" id="39962.Lmor_1402"/>
<evidence type="ECO:0000256" key="3">
    <source>
        <dbReference type="ARBA" id="ARBA00010860"/>
    </source>
</evidence>
<evidence type="ECO:0000256" key="9">
    <source>
        <dbReference type="ARBA" id="ARBA00074581"/>
    </source>
</evidence>
<dbReference type="Pfam" id="PF01476">
    <property type="entry name" value="LysM"/>
    <property type="match status" value="1"/>
</dbReference>
<dbReference type="AlphaFoldDB" id="A0A378JZP1"/>
<feature type="domain" description="LysM" evidence="11">
    <location>
        <begin position="427"/>
        <end position="471"/>
    </location>
</feature>
<sequence>MKMRAWVLCWILCISSGSVCAAELNHITLSPQSGKTSLFISLNGPFTHRVFTLTNPNRVVLDLNSTSLKFNLKQLGLNNSLIKQIRSGLSNTQTLRLVFDVNQAVQARSAPWDNKGLRIDLVASGTVPVAEQSITNKPLQPVAIPTNVKAATSGSTNPPVVSSNQPAIMHSQPIKVPHSPSNKYLRDVVVVLDAGHGGKDPGARGPGRSKEKDVVLAITLKLKQLIDRQQGMRAVLTRSGDYYVGLRQRLDIARKYNGDVFVSIHADAFNNPHSNGASVFALSQRGATSEAARWLAEKENYSELGGVNLGELDDSNGVVRSVLIDLSQTATINSGLQMGSKVLNQLDNFTNLHNNKVEQAGFVVLKSTDIPSILVETGFISNPREERNLTSSAYQSRLSQAIFQGIKSYFWENPPHGTRIEAMTSTHYHIVRSGDTLPGIASRYHVTIEALQAMNGISGKSALRPGQKLVIPSAWV</sequence>
<accession>A0A378JZP1</accession>
<dbReference type="PANTHER" id="PTHR30404:SF0">
    <property type="entry name" value="N-ACETYLMURAMOYL-L-ALANINE AMIDASE AMIC"/>
    <property type="match status" value="1"/>
</dbReference>
<dbReference type="InterPro" id="IPR018392">
    <property type="entry name" value="LysM"/>
</dbReference>
<dbReference type="Gene3D" id="3.10.350.10">
    <property type="entry name" value="LysM domain"/>
    <property type="match status" value="1"/>
</dbReference>
<dbReference type="EMBL" id="UGOG01000001">
    <property type="protein sequence ID" value="STX63886.1"/>
    <property type="molecule type" value="Genomic_DNA"/>
</dbReference>
<evidence type="ECO:0000313" key="14">
    <source>
        <dbReference type="Proteomes" id="UP000054985"/>
    </source>
</evidence>
<evidence type="ECO:0000256" key="8">
    <source>
        <dbReference type="ARBA" id="ARBA00023316"/>
    </source>
</evidence>
<dbReference type="InterPro" id="IPR036779">
    <property type="entry name" value="LysM_dom_sf"/>
</dbReference>
<protein>
    <recommendedName>
        <fullName evidence="9">N-acetylmuramoyl-L-alanine amidase AmiC</fullName>
        <ecNumber evidence="4">3.5.1.28</ecNumber>
    </recommendedName>
</protein>
<evidence type="ECO:0000256" key="4">
    <source>
        <dbReference type="ARBA" id="ARBA00011901"/>
    </source>
</evidence>
<dbReference type="CDD" id="cd02696">
    <property type="entry name" value="MurNAc-LAA"/>
    <property type="match status" value="1"/>
</dbReference>
<evidence type="ECO:0000313" key="13">
    <source>
        <dbReference type="EMBL" id="STX63886.1"/>
    </source>
</evidence>
<evidence type="ECO:0000259" key="11">
    <source>
        <dbReference type="PROSITE" id="PS51782"/>
    </source>
</evidence>
<keyword evidence="7 13" id="KW-0378">Hydrolase</keyword>